<protein>
    <submittedName>
        <fullName evidence="11">Preprotein translocase subunit YajC</fullName>
    </submittedName>
</protein>
<evidence type="ECO:0000256" key="1">
    <source>
        <dbReference type="ARBA" id="ARBA00004162"/>
    </source>
</evidence>
<dbReference type="PANTHER" id="PTHR33909">
    <property type="entry name" value="SEC TRANSLOCON ACCESSORY COMPLEX SUBUNIT YAJC"/>
    <property type="match status" value="1"/>
</dbReference>
<keyword evidence="8" id="KW-0811">Translocation</keyword>
<keyword evidence="12" id="KW-1185">Reference proteome</keyword>
<evidence type="ECO:0000256" key="8">
    <source>
        <dbReference type="ARBA" id="ARBA00023010"/>
    </source>
</evidence>
<comment type="caution">
    <text evidence="11">The sequence shown here is derived from an EMBL/GenBank/DDBJ whole genome shotgun (WGS) entry which is preliminary data.</text>
</comment>
<feature type="transmembrane region" description="Helical" evidence="10">
    <location>
        <begin position="6"/>
        <end position="23"/>
    </location>
</feature>
<dbReference type="Pfam" id="PF02699">
    <property type="entry name" value="YajC"/>
    <property type="match status" value="1"/>
</dbReference>
<dbReference type="OrthoDB" id="9800132at2"/>
<gene>
    <name evidence="11" type="ORF">AZF04_03560</name>
</gene>
<dbReference type="STRING" id="519424.AZF04_03560"/>
<keyword evidence="3" id="KW-0813">Transport</keyword>
<dbReference type="EMBL" id="LTAO01000012">
    <property type="protein sequence ID" value="KYG31867.1"/>
    <property type="molecule type" value="Genomic_DNA"/>
</dbReference>
<dbReference type="PRINTS" id="PR01853">
    <property type="entry name" value="YAJCTRNLCASE"/>
</dbReference>
<evidence type="ECO:0000256" key="6">
    <source>
        <dbReference type="ARBA" id="ARBA00022927"/>
    </source>
</evidence>
<dbReference type="PANTHER" id="PTHR33909:SF1">
    <property type="entry name" value="SEC TRANSLOCON ACCESSORY COMPLEX SUBUNIT YAJC"/>
    <property type="match status" value="1"/>
</dbReference>
<evidence type="ECO:0000256" key="10">
    <source>
        <dbReference type="SAM" id="Phobius"/>
    </source>
</evidence>
<name>A0A161PFG6_9BACI</name>
<dbReference type="Proteomes" id="UP000075806">
    <property type="component" value="Unassembled WGS sequence"/>
</dbReference>
<dbReference type="AlphaFoldDB" id="A0A161PFG6"/>
<dbReference type="SMART" id="SM01323">
    <property type="entry name" value="YajC"/>
    <property type="match status" value="1"/>
</dbReference>
<dbReference type="RefSeq" id="WP_045485772.1">
    <property type="nucleotide sequence ID" value="NZ_LTAO01000012.1"/>
</dbReference>
<sequence length="87" mass="10032">MEMIATLIPLLLMFVIFYFLLIRPQQKKQKQIREMHDALKRGDKIVTIGGLHGTIDALDDEVIVILVNDNRKLTFDRSAIRDVVNPD</sequence>
<keyword evidence="5 10" id="KW-0812">Transmembrane</keyword>
<proteinExistence type="inferred from homology"/>
<evidence type="ECO:0000256" key="2">
    <source>
        <dbReference type="ARBA" id="ARBA00006742"/>
    </source>
</evidence>
<comment type="similarity">
    <text evidence="2">Belongs to the YajC family.</text>
</comment>
<keyword evidence="4" id="KW-1003">Cell membrane</keyword>
<evidence type="ECO:0000313" key="12">
    <source>
        <dbReference type="Proteomes" id="UP000075806"/>
    </source>
</evidence>
<keyword evidence="7 10" id="KW-1133">Transmembrane helix</keyword>
<keyword evidence="9 10" id="KW-0472">Membrane</keyword>
<comment type="subcellular location">
    <subcellularLocation>
        <location evidence="1">Cell membrane</location>
        <topology evidence="1">Single-pass membrane protein</topology>
    </subcellularLocation>
</comment>
<dbReference type="GO" id="GO:0005886">
    <property type="term" value="C:plasma membrane"/>
    <property type="evidence" value="ECO:0007669"/>
    <property type="project" value="UniProtKB-SubCell"/>
</dbReference>
<evidence type="ECO:0000256" key="4">
    <source>
        <dbReference type="ARBA" id="ARBA00022475"/>
    </source>
</evidence>
<reference evidence="11" key="1">
    <citation type="submission" date="2016-02" db="EMBL/GenBank/DDBJ databases">
        <title>Genome sequence of Bacillus trypoxylicola KCTC 13244(T).</title>
        <authorList>
            <person name="Jeong H."/>
            <person name="Park S.-H."/>
            <person name="Choi S.-K."/>
        </authorList>
    </citation>
    <scope>NUCLEOTIDE SEQUENCE [LARGE SCALE GENOMIC DNA]</scope>
    <source>
        <strain evidence="11">KCTC 13244</strain>
    </source>
</reference>
<evidence type="ECO:0000313" key="11">
    <source>
        <dbReference type="EMBL" id="KYG31867.1"/>
    </source>
</evidence>
<evidence type="ECO:0000256" key="3">
    <source>
        <dbReference type="ARBA" id="ARBA00022448"/>
    </source>
</evidence>
<keyword evidence="6" id="KW-0653">Protein transport</keyword>
<evidence type="ECO:0000256" key="7">
    <source>
        <dbReference type="ARBA" id="ARBA00022989"/>
    </source>
</evidence>
<dbReference type="GO" id="GO:0015031">
    <property type="term" value="P:protein transport"/>
    <property type="evidence" value="ECO:0007669"/>
    <property type="project" value="UniProtKB-KW"/>
</dbReference>
<evidence type="ECO:0000256" key="9">
    <source>
        <dbReference type="ARBA" id="ARBA00023136"/>
    </source>
</evidence>
<evidence type="ECO:0000256" key="5">
    <source>
        <dbReference type="ARBA" id="ARBA00022692"/>
    </source>
</evidence>
<accession>A0A161PFG6</accession>
<dbReference type="NCBIfam" id="TIGR00739">
    <property type="entry name" value="yajC"/>
    <property type="match status" value="1"/>
</dbReference>
<organism evidence="11 12">
    <name type="scientific">Alkalihalobacillus trypoxylicola</name>
    <dbReference type="NCBI Taxonomy" id="519424"/>
    <lineage>
        <taxon>Bacteria</taxon>
        <taxon>Bacillati</taxon>
        <taxon>Bacillota</taxon>
        <taxon>Bacilli</taxon>
        <taxon>Bacillales</taxon>
        <taxon>Bacillaceae</taxon>
        <taxon>Alkalihalobacillus</taxon>
    </lineage>
</organism>
<dbReference type="InterPro" id="IPR003849">
    <property type="entry name" value="Preprotein_translocase_YajC"/>
</dbReference>